<dbReference type="SUPFAM" id="SSF140129">
    <property type="entry name" value="MxiH-like"/>
    <property type="match status" value="1"/>
</dbReference>
<proteinExistence type="predicted"/>
<organism evidence="1 2">
    <name type="scientific">Hahella chejuensis (strain KCTC 2396)</name>
    <dbReference type="NCBI Taxonomy" id="349521"/>
    <lineage>
        <taxon>Bacteria</taxon>
        <taxon>Pseudomonadati</taxon>
        <taxon>Pseudomonadota</taxon>
        <taxon>Gammaproteobacteria</taxon>
        <taxon>Oceanospirillales</taxon>
        <taxon>Hahellaceae</taxon>
        <taxon>Hahella</taxon>
    </lineage>
</organism>
<dbReference type="HOGENOM" id="CLU_200408_0_0_6"/>
<dbReference type="EMBL" id="CP000155">
    <property type="protein sequence ID" value="ABC30004.1"/>
    <property type="molecule type" value="Genomic_DNA"/>
</dbReference>
<dbReference type="STRING" id="349521.HCH_03244"/>
<sequence>MAFNFDAINDAMGRQATLKEEELRSFANSMDPNNSSDLIKFQQKVQEWGLITNLQSTTIKSLKDTIASIVQKMQ</sequence>
<protein>
    <submittedName>
        <fullName evidence="1">Uncharacterized protein</fullName>
    </submittedName>
</protein>
<dbReference type="InterPro" id="IPR021123">
    <property type="entry name" value="T3SS_needle-like"/>
</dbReference>
<dbReference type="AlphaFoldDB" id="Q2SH70"/>
<name>Q2SH70_HAHCH</name>
<evidence type="ECO:0000313" key="2">
    <source>
        <dbReference type="Proteomes" id="UP000000238"/>
    </source>
</evidence>
<keyword evidence="2" id="KW-1185">Reference proteome</keyword>
<dbReference type="KEGG" id="hch:HCH_03244"/>
<accession>Q2SH70</accession>
<dbReference type="OrthoDB" id="6401204at2"/>
<reference evidence="1 2" key="1">
    <citation type="journal article" date="2005" name="Nucleic Acids Res.">
        <title>Genomic blueprint of Hahella chejuensis, a marine microbe producing an algicidal agent.</title>
        <authorList>
            <person name="Jeong H."/>
            <person name="Yim J.H."/>
            <person name="Lee C."/>
            <person name="Choi S.-H."/>
            <person name="Park Y.K."/>
            <person name="Yoon S.H."/>
            <person name="Hur C.-G."/>
            <person name="Kang H.-Y."/>
            <person name="Kim D."/>
            <person name="Lee H.H."/>
            <person name="Park K.H."/>
            <person name="Park S.-H."/>
            <person name="Park H.-S."/>
            <person name="Lee H.K."/>
            <person name="Oh T.K."/>
            <person name="Kim J.F."/>
        </authorList>
    </citation>
    <scope>NUCLEOTIDE SEQUENCE [LARGE SCALE GENOMIC DNA]</scope>
    <source>
        <strain evidence="1 2">KCTC 2396</strain>
    </source>
</reference>
<gene>
    <name evidence="1" type="ordered locus">HCH_03244</name>
</gene>
<dbReference type="Gene3D" id="1.20.58.90">
    <property type="match status" value="1"/>
</dbReference>
<dbReference type="Pfam" id="PF09392">
    <property type="entry name" value="T3SS_needle_F"/>
    <property type="match status" value="1"/>
</dbReference>
<dbReference type="Proteomes" id="UP000000238">
    <property type="component" value="Chromosome"/>
</dbReference>
<dbReference type="GO" id="GO:0015031">
    <property type="term" value="P:protein transport"/>
    <property type="evidence" value="ECO:0007669"/>
    <property type="project" value="InterPro"/>
</dbReference>
<dbReference type="RefSeq" id="WP_011397073.1">
    <property type="nucleotide sequence ID" value="NC_007645.1"/>
</dbReference>
<dbReference type="eggNOG" id="ENOG502ZF6U">
    <property type="taxonomic scope" value="Bacteria"/>
</dbReference>
<evidence type="ECO:0000313" key="1">
    <source>
        <dbReference type="EMBL" id="ABC30004.1"/>
    </source>
</evidence>
<dbReference type="InterPro" id="IPR037203">
    <property type="entry name" value="T3SS_needle-like_sf"/>
</dbReference>